<keyword evidence="4" id="KW-1185">Reference proteome</keyword>
<dbReference type="GO" id="GO:0070536">
    <property type="term" value="P:protein K63-linked deubiquitination"/>
    <property type="evidence" value="ECO:0007669"/>
    <property type="project" value="TreeGrafter"/>
</dbReference>
<organism evidence="3 4">
    <name type="scientific">Maylandia zebra</name>
    <name type="common">zebra mbuna</name>
    <dbReference type="NCBI Taxonomy" id="106582"/>
    <lineage>
        <taxon>Eukaryota</taxon>
        <taxon>Metazoa</taxon>
        <taxon>Chordata</taxon>
        <taxon>Craniata</taxon>
        <taxon>Vertebrata</taxon>
        <taxon>Euteleostomi</taxon>
        <taxon>Actinopterygii</taxon>
        <taxon>Neopterygii</taxon>
        <taxon>Teleostei</taxon>
        <taxon>Neoteleostei</taxon>
        <taxon>Acanthomorphata</taxon>
        <taxon>Ovalentaria</taxon>
        <taxon>Cichlomorphae</taxon>
        <taxon>Cichliformes</taxon>
        <taxon>Cichlidae</taxon>
        <taxon>African cichlids</taxon>
        <taxon>Pseudocrenilabrinae</taxon>
        <taxon>Haplochromini</taxon>
        <taxon>Maylandia</taxon>
        <taxon>Maylandia zebra complex</taxon>
    </lineage>
</organism>
<sequence>KNAVAEMIIFSKQMLIDVGFLYLVLFIHQEGLILGESRFDEQVTISDSQADHIHIEETYSKCISINCTVTRVLQLLSVIGWYRQRRNSEQQMTFREKLVHENLKSALSNPHMIFVLLTPTKTTPPGSTHRMEYSAFISRSRHFMNVPVLITNLGLLEQLSYWKVSAPCSAAGYSLTMKKHGSKFFCSSGLLKEVNEVNKMNDSLQVELQKTCRDVEESERLVEMLQTEVSALRTKLRERQQSESGKESAADPGEPRKNRLLQEAVRALLASSPLFHTQTLTLQGLPVPDHTDDISTTHLRGFICPATTRRRGCPLRLHSGRSGEGEEKPTPGQRQNLNAFQRTSKRRGSTQETSRSEEERCRPAEEDDAWQRSGSFCRFTDSDAEGGGGF</sequence>
<dbReference type="InterPro" id="IPR023238">
    <property type="entry name" value="FAM175"/>
</dbReference>
<dbReference type="Ensembl" id="ENSMZET00005032222.1">
    <property type="protein sequence ID" value="ENSMZEP00005031215.1"/>
    <property type="gene ID" value="ENSMZEG00005023270.1"/>
</dbReference>
<dbReference type="PANTHER" id="PTHR31728">
    <property type="entry name" value="ABRAXAS FAMILY MEMBER"/>
    <property type="match status" value="1"/>
</dbReference>
<evidence type="ECO:0000256" key="2">
    <source>
        <dbReference type="SAM" id="MobiDB-lite"/>
    </source>
</evidence>
<dbReference type="Pfam" id="PF21125">
    <property type="entry name" value="MPN_2A_DUB_like"/>
    <property type="match status" value="1"/>
</dbReference>
<dbReference type="GO" id="GO:0005634">
    <property type="term" value="C:nucleus"/>
    <property type="evidence" value="ECO:0007669"/>
    <property type="project" value="TreeGrafter"/>
</dbReference>
<dbReference type="Proteomes" id="UP000265160">
    <property type="component" value="LG7"/>
</dbReference>
<protein>
    <submittedName>
        <fullName evidence="3">Helicase, POLQ like</fullName>
    </submittedName>
</protein>
<reference evidence="3" key="2">
    <citation type="submission" date="2025-08" db="UniProtKB">
        <authorList>
            <consortium name="Ensembl"/>
        </authorList>
    </citation>
    <scope>IDENTIFICATION</scope>
</reference>
<dbReference type="GO" id="GO:0008608">
    <property type="term" value="P:attachment of spindle microtubules to kinetochore"/>
    <property type="evidence" value="ECO:0007669"/>
    <property type="project" value="TreeGrafter"/>
</dbReference>
<name>A0A3P9D934_9CICH</name>
<dbReference type="GO" id="GO:0090307">
    <property type="term" value="P:mitotic spindle assembly"/>
    <property type="evidence" value="ECO:0007669"/>
    <property type="project" value="TreeGrafter"/>
</dbReference>
<dbReference type="PANTHER" id="PTHR31728:SF2">
    <property type="entry name" value="BRCA1-A COMPLEX SUBUNIT ABRAXAS 1"/>
    <property type="match status" value="1"/>
</dbReference>
<feature type="compositionally biased region" description="Basic and acidic residues" evidence="2">
    <location>
        <begin position="354"/>
        <end position="364"/>
    </location>
</feature>
<evidence type="ECO:0000313" key="4">
    <source>
        <dbReference type="Proteomes" id="UP000265160"/>
    </source>
</evidence>
<dbReference type="AlphaFoldDB" id="A0A3P9D934"/>
<dbReference type="GO" id="GO:0008017">
    <property type="term" value="F:microtubule binding"/>
    <property type="evidence" value="ECO:0007669"/>
    <property type="project" value="TreeGrafter"/>
</dbReference>
<feature type="compositionally biased region" description="Polar residues" evidence="2">
    <location>
        <begin position="332"/>
        <end position="342"/>
    </location>
</feature>
<reference evidence="3 4" key="1">
    <citation type="journal article" date="2014" name="Nature">
        <title>The genomic substrate for adaptive radiation in African cichlid fish.</title>
        <authorList>
            <person name="Brawand D."/>
            <person name="Wagner C.E."/>
            <person name="Li Y.I."/>
            <person name="Malinsky M."/>
            <person name="Keller I."/>
            <person name="Fan S."/>
            <person name="Simakov O."/>
            <person name="Ng A.Y."/>
            <person name="Lim Z.W."/>
            <person name="Bezault E."/>
            <person name="Turner-Maier J."/>
            <person name="Johnson J."/>
            <person name="Alcazar R."/>
            <person name="Noh H.J."/>
            <person name="Russell P."/>
            <person name="Aken B."/>
            <person name="Alfoldi J."/>
            <person name="Amemiya C."/>
            <person name="Azzouzi N."/>
            <person name="Baroiller J.F."/>
            <person name="Barloy-Hubler F."/>
            <person name="Berlin A."/>
            <person name="Bloomquist R."/>
            <person name="Carleton K.L."/>
            <person name="Conte M.A."/>
            <person name="D'Cotta H."/>
            <person name="Eshel O."/>
            <person name="Gaffney L."/>
            <person name="Galibert F."/>
            <person name="Gante H.F."/>
            <person name="Gnerre S."/>
            <person name="Greuter L."/>
            <person name="Guyon R."/>
            <person name="Haddad N.S."/>
            <person name="Haerty W."/>
            <person name="Harris R.M."/>
            <person name="Hofmann H.A."/>
            <person name="Hourlier T."/>
            <person name="Hulata G."/>
            <person name="Jaffe D.B."/>
            <person name="Lara M."/>
            <person name="Lee A.P."/>
            <person name="MacCallum I."/>
            <person name="Mwaiko S."/>
            <person name="Nikaido M."/>
            <person name="Nishihara H."/>
            <person name="Ozouf-Costaz C."/>
            <person name="Penman D.J."/>
            <person name="Przybylski D."/>
            <person name="Rakotomanga M."/>
            <person name="Renn S.C.P."/>
            <person name="Ribeiro F.J."/>
            <person name="Ron M."/>
            <person name="Salzburger W."/>
            <person name="Sanchez-Pulido L."/>
            <person name="Santos M.E."/>
            <person name="Searle S."/>
            <person name="Sharpe T."/>
            <person name="Swofford R."/>
            <person name="Tan F.J."/>
            <person name="Williams L."/>
            <person name="Young S."/>
            <person name="Yin S."/>
            <person name="Okada N."/>
            <person name="Kocher T.D."/>
            <person name="Miska E.A."/>
            <person name="Lander E.S."/>
            <person name="Venkatesh B."/>
            <person name="Fernald R.D."/>
            <person name="Meyer A."/>
            <person name="Ponting C.P."/>
            <person name="Streelman J.T."/>
            <person name="Lindblad-Toh K."/>
            <person name="Seehausen O."/>
            <person name="Di Palma F."/>
        </authorList>
    </citation>
    <scope>NUCLEOTIDE SEQUENCE</scope>
</reference>
<feature type="region of interest" description="Disordered" evidence="2">
    <location>
        <begin position="313"/>
        <end position="390"/>
    </location>
</feature>
<feature type="region of interest" description="Disordered" evidence="2">
    <location>
        <begin position="235"/>
        <end position="257"/>
    </location>
</feature>
<dbReference type="GO" id="GO:0031593">
    <property type="term" value="F:polyubiquitin modification-dependent protein binding"/>
    <property type="evidence" value="ECO:0007669"/>
    <property type="project" value="TreeGrafter"/>
</dbReference>
<evidence type="ECO:0000256" key="1">
    <source>
        <dbReference type="SAM" id="Coils"/>
    </source>
</evidence>
<accession>A0A3P9D934</accession>
<reference evidence="3" key="3">
    <citation type="submission" date="2025-09" db="UniProtKB">
        <authorList>
            <consortium name="Ensembl"/>
        </authorList>
    </citation>
    <scope>IDENTIFICATION</scope>
</reference>
<keyword evidence="1" id="KW-0175">Coiled coil</keyword>
<feature type="coiled-coil region" evidence="1">
    <location>
        <begin position="201"/>
        <end position="235"/>
    </location>
</feature>
<dbReference type="GeneTree" id="ENSGT00940000157350"/>
<proteinExistence type="predicted"/>
<evidence type="ECO:0000313" key="3">
    <source>
        <dbReference type="Ensembl" id="ENSMZEP00005031215.1"/>
    </source>
</evidence>